<dbReference type="AlphaFoldDB" id="A0A101TXB2"/>
<proteinExistence type="predicted"/>
<reference evidence="1 2" key="1">
    <citation type="submission" date="2015-10" db="EMBL/GenBank/DDBJ databases">
        <title>Draft genome sequence of Streptomyces caeruleatus NRRL B-24802, type strain for the species Streptomyces caeruleatus.</title>
        <authorList>
            <person name="Ruckert C."/>
            <person name="Winkler A."/>
            <person name="Kalinowski J."/>
            <person name="Kampfer P."/>
            <person name="Glaeser S."/>
        </authorList>
    </citation>
    <scope>NUCLEOTIDE SEQUENCE [LARGE SCALE GENOMIC DNA]</scope>
    <source>
        <strain evidence="1 2">NRRL B-24802</strain>
    </source>
</reference>
<protein>
    <submittedName>
        <fullName evidence="1">Uncharacterized protein</fullName>
    </submittedName>
</protein>
<name>A0A101TXB2_9ACTN</name>
<comment type="caution">
    <text evidence="1">The sequence shown here is derived from an EMBL/GenBank/DDBJ whole genome shotgun (WGS) entry which is preliminary data.</text>
</comment>
<evidence type="ECO:0000313" key="2">
    <source>
        <dbReference type="Proteomes" id="UP000053429"/>
    </source>
</evidence>
<evidence type="ECO:0000313" key="1">
    <source>
        <dbReference type="EMBL" id="KUO00355.1"/>
    </source>
</evidence>
<accession>A0A101TXB2</accession>
<dbReference type="EMBL" id="LMWY01000028">
    <property type="protein sequence ID" value="KUO00355.1"/>
    <property type="molecule type" value="Genomic_DNA"/>
</dbReference>
<keyword evidence="2" id="KW-1185">Reference proteome</keyword>
<sequence length="133" mass="12776">MAVAPITTSLPPAGSGAVTMATTGVLAGPVTRTVPLPMPLPRPCRAAGLGTVVVRATGAGSALLPATDAVPVRRHPIPSGAALVPVTGPAFALTHPTGPGAVFVPPAGSSRVIIVAVTGSTAVRTVVSASGHA</sequence>
<gene>
    <name evidence="1" type="ORF">AQJ67_23940</name>
</gene>
<organism evidence="1 2">
    <name type="scientific">Streptomyces caeruleatus</name>
    <dbReference type="NCBI Taxonomy" id="661399"/>
    <lineage>
        <taxon>Bacteria</taxon>
        <taxon>Bacillati</taxon>
        <taxon>Actinomycetota</taxon>
        <taxon>Actinomycetes</taxon>
        <taxon>Kitasatosporales</taxon>
        <taxon>Streptomycetaceae</taxon>
        <taxon>Streptomyces</taxon>
    </lineage>
</organism>
<dbReference type="Proteomes" id="UP000053429">
    <property type="component" value="Unassembled WGS sequence"/>
</dbReference>